<dbReference type="EMBL" id="JAEKFT010000001">
    <property type="protein sequence ID" value="MBT0959774.1"/>
    <property type="molecule type" value="Genomic_DNA"/>
</dbReference>
<dbReference type="SMART" id="SM01204">
    <property type="entry name" value="FIST_C"/>
    <property type="match status" value="1"/>
</dbReference>
<dbReference type="InterPro" id="IPR004089">
    <property type="entry name" value="MCPsignal_dom"/>
</dbReference>
<organism evidence="4 5">
    <name type="scientific">Denitromonas iodatirespirans</name>
    <dbReference type="NCBI Taxonomy" id="2795389"/>
    <lineage>
        <taxon>Bacteria</taxon>
        <taxon>Pseudomonadati</taxon>
        <taxon>Pseudomonadota</taxon>
        <taxon>Betaproteobacteria</taxon>
        <taxon>Rhodocyclales</taxon>
        <taxon>Zoogloeaceae</taxon>
        <taxon>Denitromonas</taxon>
    </lineage>
</organism>
<accession>A0A944D4H3</accession>
<evidence type="ECO:0000256" key="2">
    <source>
        <dbReference type="PROSITE-ProRule" id="PRU00284"/>
    </source>
</evidence>
<evidence type="ECO:0000256" key="1">
    <source>
        <dbReference type="ARBA" id="ARBA00023224"/>
    </source>
</evidence>
<gene>
    <name evidence="4" type="ORF">I8J34_01200</name>
</gene>
<dbReference type="Proteomes" id="UP000694660">
    <property type="component" value="Unassembled WGS sequence"/>
</dbReference>
<proteinExistence type="predicted"/>
<dbReference type="InterPro" id="IPR019494">
    <property type="entry name" value="FIST_C"/>
</dbReference>
<keyword evidence="1 2" id="KW-0807">Transducer</keyword>
<dbReference type="Pfam" id="PF10442">
    <property type="entry name" value="FIST_C"/>
    <property type="match status" value="1"/>
</dbReference>
<evidence type="ECO:0000313" key="5">
    <source>
        <dbReference type="Proteomes" id="UP000694660"/>
    </source>
</evidence>
<dbReference type="Pfam" id="PF08495">
    <property type="entry name" value="FIST"/>
    <property type="match status" value="1"/>
</dbReference>
<comment type="caution">
    <text evidence="4">The sequence shown here is derived from an EMBL/GenBank/DDBJ whole genome shotgun (WGS) entry which is preliminary data.</text>
</comment>
<reference evidence="5" key="1">
    <citation type="journal article" date="2022" name="ISME J.">
        <title>Genetic and phylogenetic analysis of dissimilatory iodate-reducing bacteria identifies potential niches across the world's oceans.</title>
        <authorList>
            <person name="Reyes-Umana V."/>
            <person name="Henning Z."/>
            <person name="Lee K."/>
            <person name="Barnum T.P."/>
            <person name="Coates J.D."/>
        </authorList>
    </citation>
    <scope>NUCLEOTIDE SEQUENCE [LARGE SCALE GENOMIC DNA]</scope>
    <source>
        <strain evidence="5">IR12</strain>
    </source>
</reference>
<dbReference type="Pfam" id="PF00015">
    <property type="entry name" value="MCPsignal"/>
    <property type="match status" value="1"/>
</dbReference>
<dbReference type="RefSeq" id="WP_214359525.1">
    <property type="nucleotide sequence ID" value="NZ_JAEKFT010000001.1"/>
</dbReference>
<evidence type="ECO:0000259" key="3">
    <source>
        <dbReference type="PROSITE" id="PS50111"/>
    </source>
</evidence>
<dbReference type="GO" id="GO:0007165">
    <property type="term" value="P:signal transduction"/>
    <property type="evidence" value="ECO:0007669"/>
    <property type="project" value="UniProtKB-KW"/>
</dbReference>
<dbReference type="InterPro" id="IPR013702">
    <property type="entry name" value="FIST_domain_N"/>
</dbReference>
<protein>
    <submittedName>
        <fullName evidence="4">FIST C-terminal domain-containing protein</fullName>
    </submittedName>
</protein>
<dbReference type="PANTHER" id="PTHR32089">
    <property type="entry name" value="METHYL-ACCEPTING CHEMOTAXIS PROTEIN MCPB"/>
    <property type="match status" value="1"/>
</dbReference>
<evidence type="ECO:0000313" key="4">
    <source>
        <dbReference type="EMBL" id="MBT0959774.1"/>
    </source>
</evidence>
<dbReference type="SMART" id="SM00897">
    <property type="entry name" value="FIST"/>
    <property type="match status" value="1"/>
</dbReference>
<dbReference type="GO" id="GO:0016020">
    <property type="term" value="C:membrane"/>
    <property type="evidence" value="ECO:0007669"/>
    <property type="project" value="InterPro"/>
</dbReference>
<keyword evidence="5" id="KW-1185">Reference proteome</keyword>
<dbReference type="SUPFAM" id="SSF58104">
    <property type="entry name" value="Methyl-accepting chemotaxis protein (MCP) signaling domain"/>
    <property type="match status" value="1"/>
</dbReference>
<dbReference type="AlphaFoldDB" id="A0A944D4H3"/>
<dbReference type="PROSITE" id="PS50111">
    <property type="entry name" value="CHEMOTAXIS_TRANSDUC_2"/>
    <property type="match status" value="1"/>
</dbReference>
<dbReference type="PANTHER" id="PTHR32089:SF112">
    <property type="entry name" value="LYSOZYME-LIKE PROTEIN-RELATED"/>
    <property type="match status" value="1"/>
</dbReference>
<sequence length="679" mass="73347">MGLFGRMSKATGSDGQGVTTLRSTAGGLSAALAKLRLKPTFVVGYVSPHNDIDQVAGQLRSRFPGVAMALCSTAGELCGEGGGLYCGTDGNWDSIVLQCFDASLVARAQVISLPLECDDLRRGQVAMPLKARVERLGASIARAQVDIDIDHRDTLAYVLFDGLSASESFFMEALYDSGRFPCLFVGGSAGGKLDFKNTYIHDGSRRLENHALIAFVKMAPGVRFGVLKSQNFEPAGERFSVLSASVEQRYITQVVDGRGQIRSLIDALCDTLKCTPEALDAQLAEYSFAIKVGKELFVRSVSKLDIAAGRVHFYCDIAPGDELHLVRRVSLVSTTERDLQRFMQDKPGRPVAGILNDCILRRLYNTRELAAMGAVLKDIPVAGFSTFGEILGLNLNQTLTAVFFFRVPSGQTFRDPYVDNFVAHYGEFKAFFLRRQVAKLSGLSNVVVSQIEDFKAQQFDTKLDATGLDEAMAHVFDGLNDLGGELAHARAVHEATAGKLSDCAADLYGSMRELGEHIVSQESTVHQATGSVDKLTGRATEVASSARDLAEASERIQNVVEVIQQIADQTNLLALNAAIEAARAGEAGRGFSVVADEVRKLAEKSRTSADDIGRDISRLAEEIGRVAEDIEGQSSGVAELSTLLEAIQASSKRTHGTAEHTRRVADALKDLTQTEYSSR</sequence>
<dbReference type="SMART" id="SM00283">
    <property type="entry name" value="MA"/>
    <property type="match status" value="1"/>
</dbReference>
<feature type="domain" description="Methyl-accepting transducer" evidence="3">
    <location>
        <begin position="524"/>
        <end position="679"/>
    </location>
</feature>
<dbReference type="Gene3D" id="1.10.287.950">
    <property type="entry name" value="Methyl-accepting chemotaxis protein"/>
    <property type="match status" value="1"/>
</dbReference>
<name>A0A944D4H3_DENI1</name>